<dbReference type="EMBL" id="CP032317">
    <property type="protein sequence ID" value="AYA35667.1"/>
    <property type="molecule type" value="Genomic_DNA"/>
</dbReference>
<accession>A0A3B7RN12</accession>
<dbReference type="OrthoDB" id="9811276at2"/>
<evidence type="ECO:0000256" key="4">
    <source>
        <dbReference type="ARBA" id="ARBA00023136"/>
    </source>
</evidence>
<keyword evidence="3 5" id="KW-1133">Transmembrane helix</keyword>
<evidence type="ECO:0000256" key="3">
    <source>
        <dbReference type="ARBA" id="ARBA00022989"/>
    </source>
</evidence>
<dbReference type="PANTHER" id="PTHR36985:SF1">
    <property type="entry name" value="TRANSLOCATION AND ASSEMBLY MODULE SUBUNIT TAMB"/>
    <property type="match status" value="1"/>
</dbReference>
<evidence type="ECO:0000256" key="2">
    <source>
        <dbReference type="ARBA" id="ARBA00022692"/>
    </source>
</evidence>
<proteinExistence type="predicted"/>
<sequence length="1549" mass="171800">MGQRLRLAAGQSRSGSAFYHTANNRVQVIKAILKVLLGLLLVLGLLLGAAVLALRVPSVQTRVAQRAAQILSDKLEQPVSIGQVTIRPFTKVVLDRVQVLDRRGGQLFYIGELEADVSTFSIFSPNKLYLSKVTLTEARFALVTYPNAPNARTNLDEFLTAFKRLLGAPDTTKTAKPFDFKVERVALRNARFVLDRRDRPRAREYGRSMDYAHMFVDSIYADLSQIWFRGDTLHTQIDGLRATDIPSKTRLRELTADMTYASRFWEFDKLTLRVGQSRLSDYVKFEYKHFLNFTDFNDSVKVTARLQPSSVYSDDIAQFAPQLEKWHEHVLISGEAKGYVRNFAAKNLNVKYSNGGTHIIGNVSAEGLPEWKETFAELRLRPGTVLNPRDLQPVLPASVYPYFQRLGTVKLNGHFLGFYNDFVANGDFQTNLGKLTADVNLKFKTDPRNSSYEGTVRTAGFQLGKLLGDESLIRDVAVNGRVEGVGFAPDAARLQANATIPHIWLKGYRYQNIVVTNGRLTRQEFEGKVNINDPNLQLTGEGNINWGRGRQAFDLVTDVRRANLQALGIIGEPLVVSTQADVRFQGLTLDELLGRIHLRNTRLTLRGRTVHLDTLDVLANRRDGERLLAMRSDAFRLRARGNYQFSQAMRDVRQLIQEYRLNFEGDAAATAAYYRRKRRQVTPDYAIDLNLLLKRANPLIHVFLPQLSVSDSARIEGSFRNGATSILSLGGKVGFVQYDSVRAHNVEFDLLTSKVPNAPDVLAQASVTSARQEMPVLGRTEQFYAEGVWDQDKINFSSSLAQTGTTNRATINGALDFLPNAVQIVFRKSGLNLLGREWTIAQDDAILIAGAGHEITVPNFSLSNGPQRILATGQVSDDPARTLHLEIQDLELATLSPLTRQNMRGRVNATGDVRGVFGQLVAASRLTVDSLYFDNVLIGNVSGMSNWDNPNKRLGVNLTVERDQLNVLSVAGTIAPGAAQEQLNLTGALNDAPLKLAEPFLAGVLTNLGGTGRGTLRLVGPFSAPTLRGDVAVRQGVFTFPYLNTTYTFEDNIRFFEDRMVFRSIRLRDVLGNTGTLDGTIYHQGFEQMRLALRANFRRMQVLNTTRRQNELYFGTAFATGEASVTGPTDNLVINVRARSEAGTRLSLPLDNAATATQANYIQFVNRNVPADTTKAQAAPKSAAVDLSGILLNCVFDVTPDAYMEVILDETTGDVIRGTASGQLRMNIDTRGDFNMYGQLEVVRGAYNFTLQGLVNKEFQVRPGGTLTWNGSPLEGQMDVTAAYTQRTSLAPILAGADATGTSAFASVTAVMHLTGDMLLPRIQLGLEFNDAPTTLEGQLTSFLSNIRNDEQELNRQVFSLLLFRQLSAPGQFGTPDLFAGNNAVQNSLGQILSTQLGLLTSQIDQNLEIDFNLDGVTAEELRDLQVRLSYSLLQGRLRVTRSGGITNNTSGTSVNPAQNSLIGDIGLEYFLRADGKFRVRLRYETTPRDIGDQAQFANQQRAGLSVVHTEQFDNLTELFARKRLRRREEARRKAREQLIIDDDPRTAL</sequence>
<dbReference type="GO" id="GO:0009306">
    <property type="term" value="P:protein secretion"/>
    <property type="evidence" value="ECO:0007669"/>
    <property type="project" value="InterPro"/>
</dbReference>
<keyword evidence="4 5" id="KW-0472">Membrane</keyword>
<protein>
    <recommendedName>
        <fullName evidence="6">Translocation and assembly module TamB C-terminal domain-containing protein</fullName>
    </recommendedName>
</protein>
<gene>
    <name evidence="7" type="ORF">D3Y59_00530</name>
</gene>
<evidence type="ECO:0000313" key="7">
    <source>
        <dbReference type="EMBL" id="AYA35667.1"/>
    </source>
</evidence>
<keyword evidence="2 5" id="KW-0812">Transmembrane</keyword>
<dbReference type="InterPro" id="IPR008023">
    <property type="entry name" value="DUF748"/>
</dbReference>
<dbReference type="PANTHER" id="PTHR36985">
    <property type="entry name" value="TRANSLOCATION AND ASSEMBLY MODULE SUBUNIT TAMB"/>
    <property type="match status" value="1"/>
</dbReference>
<evidence type="ECO:0000313" key="8">
    <source>
        <dbReference type="Proteomes" id="UP000262802"/>
    </source>
</evidence>
<reference evidence="7 8" key="1">
    <citation type="submission" date="2018-09" db="EMBL/GenBank/DDBJ databases">
        <title>Hymenobacter medium sp. nov., isolated from R2A medium.</title>
        <authorList>
            <person name="Yingchao G."/>
        </authorList>
    </citation>
    <scope>NUCLEOTIDE SEQUENCE [LARGE SCALE GENOMIC DNA]</scope>
    <source>
        <strain evidence="8">sh-6</strain>
    </source>
</reference>
<feature type="domain" description="Translocation and assembly module TamB C-terminal" evidence="6">
    <location>
        <begin position="1068"/>
        <end position="1504"/>
    </location>
</feature>
<dbReference type="Pfam" id="PF05359">
    <property type="entry name" value="DUF748"/>
    <property type="match status" value="1"/>
</dbReference>
<evidence type="ECO:0000259" key="6">
    <source>
        <dbReference type="Pfam" id="PF04357"/>
    </source>
</evidence>
<dbReference type="KEGG" id="hyh:D3Y59_00530"/>
<organism evidence="7 8">
    <name type="scientific">Hymenobacter oligotrophus</name>
    <dbReference type="NCBI Taxonomy" id="2319843"/>
    <lineage>
        <taxon>Bacteria</taxon>
        <taxon>Pseudomonadati</taxon>
        <taxon>Bacteroidota</taxon>
        <taxon>Cytophagia</taxon>
        <taxon>Cytophagales</taxon>
        <taxon>Hymenobacteraceae</taxon>
        <taxon>Hymenobacter</taxon>
    </lineage>
</organism>
<keyword evidence="8" id="KW-1185">Reference proteome</keyword>
<comment type="subcellular location">
    <subcellularLocation>
        <location evidence="1">Membrane</location>
        <topology evidence="1">Single-pass membrane protein</topology>
    </subcellularLocation>
</comment>
<dbReference type="GO" id="GO:0005886">
    <property type="term" value="C:plasma membrane"/>
    <property type="evidence" value="ECO:0007669"/>
    <property type="project" value="InterPro"/>
</dbReference>
<feature type="transmembrane region" description="Helical" evidence="5">
    <location>
        <begin position="35"/>
        <end position="56"/>
    </location>
</feature>
<evidence type="ECO:0000256" key="5">
    <source>
        <dbReference type="SAM" id="Phobius"/>
    </source>
</evidence>
<name>A0A3B7RN12_9BACT</name>
<evidence type="ECO:0000256" key="1">
    <source>
        <dbReference type="ARBA" id="ARBA00004167"/>
    </source>
</evidence>
<dbReference type="InterPro" id="IPR007452">
    <property type="entry name" value="TamB_C"/>
</dbReference>
<dbReference type="Proteomes" id="UP000262802">
    <property type="component" value="Chromosome"/>
</dbReference>
<dbReference type="Pfam" id="PF04357">
    <property type="entry name" value="TamB"/>
    <property type="match status" value="1"/>
</dbReference>